<dbReference type="InterPro" id="IPR000064">
    <property type="entry name" value="NLP_P60_dom"/>
</dbReference>
<organism evidence="7 8">
    <name type="scientific">Pengzhenrongella frigida</name>
    <dbReference type="NCBI Taxonomy" id="1259133"/>
    <lineage>
        <taxon>Bacteria</taxon>
        <taxon>Bacillati</taxon>
        <taxon>Actinomycetota</taxon>
        <taxon>Actinomycetes</taxon>
        <taxon>Micrococcales</taxon>
        <taxon>Pengzhenrongella</taxon>
    </lineage>
</organism>
<evidence type="ECO:0000256" key="4">
    <source>
        <dbReference type="ARBA" id="ARBA00022807"/>
    </source>
</evidence>
<dbReference type="GO" id="GO:0006508">
    <property type="term" value="P:proteolysis"/>
    <property type="evidence" value="ECO:0007669"/>
    <property type="project" value="UniProtKB-KW"/>
</dbReference>
<dbReference type="OrthoDB" id="9815778at2"/>
<evidence type="ECO:0000259" key="6">
    <source>
        <dbReference type="PROSITE" id="PS51935"/>
    </source>
</evidence>
<dbReference type="InterPro" id="IPR051202">
    <property type="entry name" value="Peptidase_C40"/>
</dbReference>
<keyword evidence="3" id="KW-0378">Hydrolase</keyword>
<dbReference type="PANTHER" id="PTHR47053">
    <property type="entry name" value="MUREIN DD-ENDOPEPTIDASE MEPH-RELATED"/>
    <property type="match status" value="1"/>
</dbReference>
<sequence length="274" mass="26790">MPVSPSPVSQIPARHRAAGRPSTVLGDLAESATGSLASVGRRSAVVAAASGMLVSGLTAPAVAAPAAVAPAASGSVVPGAELGASPAAVDTSALTAAARAVLASAPVVTVAADTAWSLDLPTLTVVADPPPAPTRTQAAASRSQARAAIAAAPIATGAPAPASANGSAVIEIAARYVGVPYLAGGTTPTGFDCSGFTSYVFAQLGITLPRTSAGQREAGTVVSRADAQPGDLVWHPGHIGIYAGGDQLIDSPQAGGTVQFRAIYFSNPVFIRIG</sequence>
<feature type="region of interest" description="Disordered" evidence="5">
    <location>
        <begin position="1"/>
        <end position="20"/>
    </location>
</feature>
<dbReference type="Proteomes" id="UP000293764">
    <property type="component" value="Unassembled WGS sequence"/>
</dbReference>
<dbReference type="AlphaFoldDB" id="A0A4Q5MX66"/>
<dbReference type="Pfam" id="PF00877">
    <property type="entry name" value="NLPC_P60"/>
    <property type="match status" value="1"/>
</dbReference>
<keyword evidence="8" id="KW-1185">Reference proteome</keyword>
<dbReference type="InterPro" id="IPR038765">
    <property type="entry name" value="Papain-like_cys_pep_sf"/>
</dbReference>
<reference evidence="7 8" key="1">
    <citation type="submission" date="2019-01" db="EMBL/GenBank/DDBJ databases">
        <title>Novel species of Cellulomonas.</title>
        <authorList>
            <person name="Liu Q."/>
            <person name="Xin Y.-H."/>
        </authorList>
    </citation>
    <scope>NUCLEOTIDE SEQUENCE [LARGE SCALE GENOMIC DNA]</scope>
    <source>
        <strain evidence="7 8">HLT2-17</strain>
    </source>
</reference>
<evidence type="ECO:0000256" key="2">
    <source>
        <dbReference type="ARBA" id="ARBA00022670"/>
    </source>
</evidence>
<comment type="caution">
    <text evidence="7">The sequence shown here is derived from an EMBL/GenBank/DDBJ whole genome shotgun (WGS) entry which is preliminary data.</text>
</comment>
<dbReference type="Gene3D" id="3.90.1720.10">
    <property type="entry name" value="endopeptidase domain like (from Nostoc punctiforme)"/>
    <property type="match status" value="1"/>
</dbReference>
<comment type="similarity">
    <text evidence="1">Belongs to the peptidase C40 family.</text>
</comment>
<dbReference type="PANTHER" id="PTHR47053:SF1">
    <property type="entry name" value="MUREIN DD-ENDOPEPTIDASE MEPH-RELATED"/>
    <property type="match status" value="1"/>
</dbReference>
<dbReference type="SUPFAM" id="SSF54001">
    <property type="entry name" value="Cysteine proteinases"/>
    <property type="match status" value="1"/>
</dbReference>
<keyword evidence="2" id="KW-0645">Protease</keyword>
<evidence type="ECO:0000256" key="3">
    <source>
        <dbReference type="ARBA" id="ARBA00022801"/>
    </source>
</evidence>
<evidence type="ECO:0000256" key="5">
    <source>
        <dbReference type="SAM" id="MobiDB-lite"/>
    </source>
</evidence>
<keyword evidence="4" id="KW-0788">Thiol protease</keyword>
<accession>A0A4Q5MX66</accession>
<protein>
    <submittedName>
        <fullName evidence="7">NlpC/P60 family protein</fullName>
    </submittedName>
</protein>
<evidence type="ECO:0000256" key="1">
    <source>
        <dbReference type="ARBA" id="ARBA00007074"/>
    </source>
</evidence>
<dbReference type="EMBL" id="SDWW01000039">
    <property type="protein sequence ID" value="RYV50209.1"/>
    <property type="molecule type" value="Genomic_DNA"/>
</dbReference>
<dbReference type="GO" id="GO:0008234">
    <property type="term" value="F:cysteine-type peptidase activity"/>
    <property type="evidence" value="ECO:0007669"/>
    <property type="project" value="UniProtKB-KW"/>
</dbReference>
<feature type="domain" description="NlpC/P60" evidence="6">
    <location>
        <begin position="163"/>
        <end position="274"/>
    </location>
</feature>
<dbReference type="PROSITE" id="PS51935">
    <property type="entry name" value="NLPC_P60"/>
    <property type="match status" value="1"/>
</dbReference>
<proteinExistence type="inferred from homology"/>
<evidence type="ECO:0000313" key="8">
    <source>
        <dbReference type="Proteomes" id="UP000293764"/>
    </source>
</evidence>
<name>A0A4Q5MX66_9MICO</name>
<evidence type="ECO:0000313" key="7">
    <source>
        <dbReference type="EMBL" id="RYV50209.1"/>
    </source>
</evidence>
<gene>
    <name evidence="7" type="ORF">EUA98_14830</name>
</gene>